<dbReference type="PANTHER" id="PTHR33418:SF1">
    <property type="entry name" value="HELICASE-ASSOCIATED DOMAIN-CONTAINING PROTEIN"/>
    <property type="match status" value="1"/>
</dbReference>
<evidence type="ECO:0000259" key="2">
    <source>
        <dbReference type="Pfam" id="PF03457"/>
    </source>
</evidence>
<dbReference type="Gene3D" id="6.10.140.530">
    <property type="match status" value="3"/>
</dbReference>
<evidence type="ECO:0000313" key="3">
    <source>
        <dbReference type="EMBL" id="GAX13056.1"/>
    </source>
</evidence>
<gene>
    <name evidence="3" type="ORF">FisN_2HuN16</name>
</gene>
<organism evidence="3 4">
    <name type="scientific">Fistulifera solaris</name>
    <name type="common">Oleaginous diatom</name>
    <dbReference type="NCBI Taxonomy" id="1519565"/>
    <lineage>
        <taxon>Eukaryota</taxon>
        <taxon>Sar</taxon>
        <taxon>Stramenopiles</taxon>
        <taxon>Ochrophyta</taxon>
        <taxon>Bacillariophyta</taxon>
        <taxon>Bacillariophyceae</taxon>
        <taxon>Bacillariophycidae</taxon>
        <taxon>Naviculales</taxon>
        <taxon>Naviculaceae</taxon>
        <taxon>Fistulifera</taxon>
    </lineage>
</organism>
<dbReference type="EMBL" id="BDSP01000060">
    <property type="protein sequence ID" value="GAX13056.1"/>
    <property type="molecule type" value="Genomic_DNA"/>
</dbReference>
<evidence type="ECO:0000256" key="1">
    <source>
        <dbReference type="SAM" id="MobiDB-lite"/>
    </source>
</evidence>
<name>A0A1Z5JGK0_FISSO</name>
<dbReference type="InterPro" id="IPR005114">
    <property type="entry name" value="Helicase_assoc"/>
</dbReference>
<dbReference type="AlphaFoldDB" id="A0A1Z5JGK0"/>
<dbReference type="OrthoDB" id="54622at2759"/>
<feature type="compositionally biased region" description="Low complexity" evidence="1">
    <location>
        <begin position="292"/>
        <end position="301"/>
    </location>
</feature>
<feature type="domain" description="Helicase-associated" evidence="2">
    <location>
        <begin position="342"/>
        <end position="402"/>
    </location>
</feature>
<dbReference type="PANTHER" id="PTHR33418">
    <property type="entry name" value="HELICASE-ASSOCIATED"/>
    <property type="match status" value="1"/>
</dbReference>
<feature type="domain" description="Helicase-associated" evidence="2">
    <location>
        <begin position="108"/>
        <end position="166"/>
    </location>
</feature>
<comment type="caution">
    <text evidence="3">The sequence shown here is derived from an EMBL/GenBank/DDBJ whole genome shotgun (WGS) entry which is preliminary data.</text>
</comment>
<dbReference type="Proteomes" id="UP000198406">
    <property type="component" value="Unassembled WGS sequence"/>
</dbReference>
<keyword evidence="4" id="KW-1185">Reference proteome</keyword>
<reference evidence="3 4" key="1">
    <citation type="journal article" date="2015" name="Plant Cell">
        <title>Oil accumulation by the oleaginous diatom Fistulifera solaris as revealed by the genome and transcriptome.</title>
        <authorList>
            <person name="Tanaka T."/>
            <person name="Maeda Y."/>
            <person name="Veluchamy A."/>
            <person name="Tanaka M."/>
            <person name="Abida H."/>
            <person name="Marechal E."/>
            <person name="Bowler C."/>
            <person name="Muto M."/>
            <person name="Sunaga Y."/>
            <person name="Tanaka M."/>
            <person name="Yoshino T."/>
            <person name="Taniguchi T."/>
            <person name="Fukuda Y."/>
            <person name="Nemoto M."/>
            <person name="Matsumoto M."/>
            <person name="Wong P.S."/>
            <person name="Aburatani S."/>
            <person name="Fujibuchi W."/>
        </authorList>
    </citation>
    <scope>NUCLEOTIDE SEQUENCE [LARGE SCALE GENOMIC DNA]</scope>
    <source>
        <strain evidence="3 4">JPCC DA0580</strain>
    </source>
</reference>
<proteinExistence type="predicted"/>
<feature type="region of interest" description="Disordered" evidence="1">
    <location>
        <begin position="413"/>
        <end position="453"/>
    </location>
</feature>
<feature type="region of interest" description="Disordered" evidence="1">
    <location>
        <begin position="183"/>
        <end position="241"/>
    </location>
</feature>
<feature type="compositionally biased region" description="Low complexity" evidence="1">
    <location>
        <begin position="215"/>
        <end position="228"/>
    </location>
</feature>
<dbReference type="Pfam" id="PF03457">
    <property type="entry name" value="HA"/>
    <property type="match status" value="2"/>
</dbReference>
<dbReference type="InParanoid" id="A0A1Z5JGK0"/>
<sequence length="498" mass="55888">MEGESNAGAMPATAAKNDENVFPDVQLESTPDDVLWMQIYRQVVALQQVSGQVAVHSPSEKYLLDLWIKEQRQRQKRGTLPKDREQLLVNSGILSKRNVRASNNYYNDEQWMDRYNRLKAVKERTGELKVKHAEDPELANWIGNQKNFQRQGKLRQDREELLTELGLKWYKPKGVLNATSETVQPVAPEQQNERHNVDPPMISNHHTETTEPEPETSLRLASTAATASKPEQCVIPEQQSVQPSIDIPTAAETTDLIHTEASKPEPVDEASLLLAGTATSEKKQAVSPEQHTAQPDIDTPTATATTELIQTNTEPKSVDEASLLFASTGQQLSTAPFDASVDDDWMEQYKRVEAFQKEQGHCNIKIPDVDGTLAFWIVDQQTSQKEGTLQKNREKLLHDLGFIWIKEEDGKEPWCSTGKSEQAMPAEHPVPKEQHQNPSKRPREANLISTGTTQTVTLSVSADTFPPVVARKKPRKGTPYSLDAYKRMYAAGKPTREM</sequence>
<feature type="region of interest" description="Disordered" evidence="1">
    <location>
        <begin position="278"/>
        <end position="301"/>
    </location>
</feature>
<accession>A0A1Z5JGK0</accession>
<protein>
    <recommendedName>
        <fullName evidence="2">Helicase-associated domain-containing protein</fullName>
    </recommendedName>
</protein>
<evidence type="ECO:0000313" key="4">
    <source>
        <dbReference type="Proteomes" id="UP000198406"/>
    </source>
</evidence>